<accession>A0A060I806</accession>
<evidence type="ECO:0000313" key="1">
    <source>
        <dbReference type="EMBL" id="AIC29889.1"/>
    </source>
</evidence>
<proteinExistence type="predicted"/>
<dbReference type="KEGG" id="rei:IE4771_PB00158"/>
<name>A0A060I806_RHIET</name>
<evidence type="ECO:0000313" key="2">
    <source>
        <dbReference type="Proteomes" id="UP000027180"/>
    </source>
</evidence>
<reference evidence="1 2" key="1">
    <citation type="submission" date="2013-12" db="EMBL/GenBank/DDBJ databases">
        <title>Complete genome sequence of Rhizobium etli bv. mimosae IE4771.</title>
        <authorList>
            <person name="Bustos P."/>
            <person name="Santamaria R.I."/>
            <person name="Lozano L."/>
            <person name="Ormeno-Orrillo E."/>
            <person name="Rogel M.A."/>
            <person name="Romero D."/>
            <person name="Cevallos M.A."/>
            <person name="Martinez-Romero E."/>
            <person name="Gonzalez V."/>
        </authorList>
    </citation>
    <scope>NUCLEOTIDE SEQUENCE [LARGE SCALE GENOMIC DNA]</scope>
    <source>
        <strain evidence="1 2">IE4771</strain>
        <plasmid evidence="2">Plasmid pRetIE4771b</plasmid>
    </source>
</reference>
<dbReference type="Proteomes" id="UP000027180">
    <property type="component" value="Plasmid pRetIE4771b"/>
</dbReference>
<dbReference type="EMBL" id="CP006988">
    <property type="protein sequence ID" value="AIC29889.1"/>
    <property type="molecule type" value="Genomic_DNA"/>
</dbReference>
<sequence length="84" mass="9347">MHLYRHDAHPLSTGAELGATPCLPIHARLRNQHREPPEQRFVDRLLAIIGEQRLVISKQGSKFHATAAVTATIASDNSEDKELL</sequence>
<geneLocation type="plasmid" evidence="1 2">
    <name>pRetIE4771b</name>
</geneLocation>
<protein>
    <submittedName>
        <fullName evidence="1">Uncharacterized protein</fullName>
    </submittedName>
</protein>
<dbReference type="HOGENOM" id="CLU_2525198_0_0_5"/>
<dbReference type="AlphaFoldDB" id="A0A060I806"/>
<keyword evidence="1" id="KW-0614">Plasmid</keyword>
<gene>
    <name evidence="1" type="ORF">IE4771_PB00158</name>
</gene>
<organism evidence="1 2">
    <name type="scientific">Rhizobium etli bv. mimosae str. IE4771</name>
    <dbReference type="NCBI Taxonomy" id="1432050"/>
    <lineage>
        <taxon>Bacteria</taxon>
        <taxon>Pseudomonadati</taxon>
        <taxon>Pseudomonadota</taxon>
        <taxon>Alphaproteobacteria</taxon>
        <taxon>Hyphomicrobiales</taxon>
        <taxon>Rhizobiaceae</taxon>
        <taxon>Rhizobium/Agrobacterium group</taxon>
        <taxon>Rhizobium</taxon>
    </lineage>
</organism>